<dbReference type="AlphaFoldDB" id="A0A480AXT0"/>
<sequence>MTAVAPVRNPFPGLRPFREDEEPLFFGREAHVDSMVDALGAHGFLAVVGSSGSGKSSLVSCGLIPALHRGLLARTGSGWRVATCRPGSQPMAALAEALAQPAVLPQPAEDETGFHPAELVAATLGMGKRGLLEAYREARPLLVDRPNLLVVVDQFEELFRYRALGGEASAAETATAFVNLLLEVAHQPRDAALPVFVVITMRSDFLGECAQFDGLPEAINRGQYLVPRMTREQRRAAIAGPVGVCGASIDPVLLTRLVNEVGDNPDQLSILQHALNRTWACWRDAGATGPLLADHYDAKGAMAGALDQHADEALAQLQPGRQQALCAALFRAITDRGSDARGTRRPTRLDTLCAITGASADELDAVMAPFRDPERAFLMPPHGVPLQPATVVDISHESLMRVWGALRGWVDEEAESARIYRRLAETAELHRDNQVLLLVPPELQLVTAWAARQQPNAAWAARIRPGFDAAMQFLQQSQAAHATALAAEQAREQAAREAEAERQRQALQAEAEAQQHELLKLLNKRWRLWVVPLALAAAGALYWQYQRVRAEADSARQQAALALEQAARIPQLEKALEAAQLQAAQREAAWRRQQAETAAARQSLQSERPQPVLYLQFADAGQRPEVERLRQALAQDDLRVPPAELVRQVPQRHQLRYFRAEDAALAQSLAARLAQLGLPGVQPVLAATDATVAQRQQVELWLARPDATAELARLVPDLDSPDKARRLAAGAALQNRWLAAPEAIAAVLGLFDAGRIETLGETGRLNALYFLSRTVLTAWTPDLAQRGRAAVARIAAREKAGVAVGAQTRAELDRLNAVLDAVQAGGKASASPQGR</sequence>
<protein>
    <recommendedName>
        <fullName evidence="2">Novel STAND NTPase 1 domain-containing protein</fullName>
    </recommendedName>
</protein>
<name>A0A480AXT0_9BURK</name>
<gene>
    <name evidence="3" type="ORF">AQPW35_53450</name>
</gene>
<evidence type="ECO:0000313" key="3">
    <source>
        <dbReference type="EMBL" id="GCL66264.1"/>
    </source>
</evidence>
<accession>A0A480AXT0</accession>
<dbReference type="SUPFAM" id="SSF52540">
    <property type="entry name" value="P-loop containing nucleoside triphosphate hydrolases"/>
    <property type="match status" value="1"/>
</dbReference>
<comment type="caution">
    <text evidence="3">The sequence shown here is derived from an EMBL/GenBank/DDBJ whole genome shotgun (WGS) entry which is preliminary data.</text>
</comment>
<dbReference type="InterPro" id="IPR027417">
    <property type="entry name" value="P-loop_NTPase"/>
</dbReference>
<dbReference type="InterPro" id="IPR049052">
    <property type="entry name" value="nSTAND1"/>
</dbReference>
<proteinExistence type="predicted"/>
<dbReference type="OrthoDB" id="135039at2"/>
<evidence type="ECO:0000256" key="1">
    <source>
        <dbReference type="SAM" id="Coils"/>
    </source>
</evidence>
<keyword evidence="4" id="KW-1185">Reference proteome</keyword>
<dbReference type="EMBL" id="BJCL01000030">
    <property type="protein sequence ID" value="GCL66264.1"/>
    <property type="molecule type" value="Genomic_DNA"/>
</dbReference>
<evidence type="ECO:0000313" key="4">
    <source>
        <dbReference type="Proteomes" id="UP000301751"/>
    </source>
</evidence>
<dbReference type="RefSeq" id="WP_137735966.1">
    <property type="nucleotide sequence ID" value="NZ_BJCL01000030.1"/>
</dbReference>
<feature type="domain" description="Novel STAND NTPase 1" evidence="2">
    <location>
        <begin position="10"/>
        <end position="433"/>
    </location>
</feature>
<dbReference type="Proteomes" id="UP000301751">
    <property type="component" value="Unassembled WGS sequence"/>
</dbReference>
<organism evidence="3 4">
    <name type="scientific">Pseudaquabacterium pictum</name>
    <dbReference type="NCBI Taxonomy" id="2315236"/>
    <lineage>
        <taxon>Bacteria</taxon>
        <taxon>Pseudomonadati</taxon>
        <taxon>Pseudomonadota</taxon>
        <taxon>Betaproteobacteria</taxon>
        <taxon>Burkholderiales</taxon>
        <taxon>Sphaerotilaceae</taxon>
        <taxon>Pseudaquabacterium</taxon>
    </lineage>
</organism>
<feature type="coiled-coil region" evidence="1">
    <location>
        <begin position="484"/>
        <end position="589"/>
    </location>
</feature>
<keyword evidence="1" id="KW-0175">Coiled coil</keyword>
<evidence type="ECO:0000259" key="2">
    <source>
        <dbReference type="Pfam" id="PF20703"/>
    </source>
</evidence>
<reference evidence="4" key="1">
    <citation type="submission" date="2019-03" db="EMBL/GenBank/DDBJ databases">
        <title>Aquabacterium pictum sp.nov., the first bacteriochlorophyll a-containing freshwater bacterium in the genus Aquabacterium of the class Betaproteobacteria.</title>
        <authorList>
            <person name="Hirose S."/>
            <person name="Tank M."/>
            <person name="Hara E."/>
            <person name="Tamaki H."/>
            <person name="Takaichi S."/>
            <person name="Haruta S."/>
            <person name="Hanada S."/>
        </authorList>
    </citation>
    <scope>NUCLEOTIDE SEQUENCE [LARGE SCALE GENOMIC DNA]</scope>
    <source>
        <strain evidence="4">W35</strain>
    </source>
</reference>
<dbReference type="Pfam" id="PF20703">
    <property type="entry name" value="nSTAND1"/>
    <property type="match status" value="1"/>
</dbReference>